<organism evidence="3 4">
    <name type="scientific">Mucilaginibacter limnophilus</name>
    <dbReference type="NCBI Taxonomy" id="1932778"/>
    <lineage>
        <taxon>Bacteria</taxon>
        <taxon>Pseudomonadati</taxon>
        <taxon>Bacteroidota</taxon>
        <taxon>Sphingobacteriia</taxon>
        <taxon>Sphingobacteriales</taxon>
        <taxon>Sphingobacteriaceae</taxon>
        <taxon>Mucilaginibacter</taxon>
    </lineage>
</organism>
<dbReference type="Proteomes" id="UP000282759">
    <property type="component" value="Unassembled WGS sequence"/>
</dbReference>
<evidence type="ECO:0000313" key="3">
    <source>
        <dbReference type="EMBL" id="RVU02878.1"/>
    </source>
</evidence>
<dbReference type="Gene3D" id="3.30.565.10">
    <property type="entry name" value="Histidine kinase-like ATPase, C-terminal domain"/>
    <property type="match status" value="1"/>
</dbReference>
<dbReference type="PANTHER" id="PTHR34220">
    <property type="entry name" value="SENSOR HISTIDINE KINASE YPDA"/>
    <property type="match status" value="1"/>
</dbReference>
<feature type="transmembrane region" description="Helical" evidence="1">
    <location>
        <begin position="115"/>
        <end position="140"/>
    </location>
</feature>
<keyword evidence="1" id="KW-0812">Transmembrane</keyword>
<feature type="transmembrane region" description="Helical" evidence="1">
    <location>
        <begin position="12"/>
        <end position="32"/>
    </location>
</feature>
<accession>A0A437MZ09</accession>
<feature type="transmembrane region" description="Helical" evidence="1">
    <location>
        <begin position="38"/>
        <end position="57"/>
    </location>
</feature>
<dbReference type="AlphaFoldDB" id="A0A437MZ09"/>
<dbReference type="GO" id="GO:0016020">
    <property type="term" value="C:membrane"/>
    <property type="evidence" value="ECO:0007669"/>
    <property type="project" value="InterPro"/>
</dbReference>
<name>A0A437MZ09_9SPHI</name>
<dbReference type="Pfam" id="PF06580">
    <property type="entry name" value="His_kinase"/>
    <property type="match status" value="1"/>
</dbReference>
<dbReference type="EMBL" id="SACK01000001">
    <property type="protein sequence ID" value="RVU02878.1"/>
    <property type="molecule type" value="Genomic_DNA"/>
</dbReference>
<keyword evidence="1" id="KW-1133">Transmembrane helix</keyword>
<dbReference type="InterPro" id="IPR036890">
    <property type="entry name" value="HATPase_C_sf"/>
</dbReference>
<keyword evidence="1" id="KW-0472">Membrane</keyword>
<dbReference type="OrthoDB" id="9809908at2"/>
<sequence length="348" mass="40795">MTFPEKKLRVYGSLVAMAFFFVFFMMEMLFSPTKADHLFLKIFIATVPFTIAFWEPTRWLILKLRSRFPDIRYSGKRFKYAMLVLIPYGLLLAYLKVYIEIEYKVWGYAMNYVSYYTWTAGIVLLFILVQAFVYEGVYFFQQWVKSLSEAEDLKRLNLEMQFDSLKVQIQPHFLFNSLNTLVALIEFDTNRAKKFTLELAHMYRYFLEANSSNLVNLSDELDFAQTYFFLLKTRYEDGLYLDVHTIADLDRYSIPPLSLQVLLENAIKHNRISTAEPLYINISIDANQHVITVKNNIQIKEGAIKTGHGLSHLKRKFELIGFPLVIINNAEENGYFEVTLPLIDIKTV</sequence>
<dbReference type="PANTHER" id="PTHR34220:SF7">
    <property type="entry name" value="SENSOR HISTIDINE KINASE YPDA"/>
    <property type="match status" value="1"/>
</dbReference>
<reference evidence="3 4" key="1">
    <citation type="submission" date="2019-01" db="EMBL/GenBank/DDBJ databases">
        <authorList>
            <person name="Chen W.-M."/>
        </authorList>
    </citation>
    <scope>NUCLEOTIDE SEQUENCE [LARGE SCALE GENOMIC DNA]</scope>
    <source>
        <strain evidence="3 4">YBJ-36</strain>
    </source>
</reference>
<feature type="transmembrane region" description="Helical" evidence="1">
    <location>
        <begin position="78"/>
        <end position="95"/>
    </location>
</feature>
<feature type="domain" description="Signal transduction histidine kinase internal region" evidence="2">
    <location>
        <begin position="161"/>
        <end position="238"/>
    </location>
</feature>
<evidence type="ECO:0000313" key="4">
    <source>
        <dbReference type="Proteomes" id="UP000282759"/>
    </source>
</evidence>
<protein>
    <recommendedName>
        <fullName evidence="2">Signal transduction histidine kinase internal region domain-containing protein</fullName>
    </recommendedName>
</protein>
<dbReference type="SUPFAM" id="SSF55874">
    <property type="entry name" value="ATPase domain of HSP90 chaperone/DNA topoisomerase II/histidine kinase"/>
    <property type="match status" value="1"/>
</dbReference>
<dbReference type="InterPro" id="IPR010559">
    <property type="entry name" value="Sig_transdc_His_kin_internal"/>
</dbReference>
<keyword evidence="4" id="KW-1185">Reference proteome</keyword>
<evidence type="ECO:0000259" key="2">
    <source>
        <dbReference type="Pfam" id="PF06580"/>
    </source>
</evidence>
<evidence type="ECO:0000256" key="1">
    <source>
        <dbReference type="SAM" id="Phobius"/>
    </source>
</evidence>
<dbReference type="GO" id="GO:0000155">
    <property type="term" value="F:phosphorelay sensor kinase activity"/>
    <property type="evidence" value="ECO:0007669"/>
    <property type="project" value="InterPro"/>
</dbReference>
<proteinExistence type="predicted"/>
<dbReference type="InterPro" id="IPR050640">
    <property type="entry name" value="Bact_2-comp_sensor_kinase"/>
</dbReference>
<comment type="caution">
    <text evidence="3">The sequence shown here is derived from an EMBL/GenBank/DDBJ whole genome shotgun (WGS) entry which is preliminary data.</text>
</comment>
<gene>
    <name evidence="3" type="ORF">EOD41_02775</name>
</gene>
<dbReference type="RefSeq" id="WP_127703244.1">
    <property type="nucleotide sequence ID" value="NZ_SACK01000001.1"/>
</dbReference>